<keyword evidence="1" id="KW-0472">Membrane</keyword>
<evidence type="ECO:0000313" key="4">
    <source>
        <dbReference type="EMBL" id="GJG28509.1"/>
    </source>
</evidence>
<dbReference type="Proteomes" id="UP000887043">
    <property type="component" value="Unassembled WGS sequence"/>
</dbReference>
<dbReference type="Gene3D" id="2.180.10.10">
    <property type="entry name" value="RHS repeat-associated core"/>
    <property type="match status" value="1"/>
</dbReference>
<sequence length="1117" mass="126379">MKNKVYIYLGLLLLCFAIRVSAQTSSDNYVEVKTMVEAYNYEGDLDPNDESALKIRHKFQYYDGLGRPTITADGSVNTKGTYVISGQTYDNLGRVNRNYLPFEQSSSNNMTESSFKTVQAQHLGAYAYSDIAYDEFGHKSEVSIPGSLWVTKNKKNRYTSTFNDKNEVKYYEAPLDQNTLIDNGYYQAGALTKETSWDADSCRVECFYDMRGLKVLEKRYSDISNTSGSCTYYVYNDLSQLRYVLMPEYQLTPDETINGYEYRYDIRGRLHKKILPGCDYIEYWYDKADHLTYMQDALLREQNKFRFMLYDYLGRVAIQGICSQKDISESMDGTVSYSENSGGILHTDYVVGAGCTITNPVLETVNYYDDYRFLNGSRSSEFSNLHLDGASDYEYSSGYLTGTISQANNGELLYSCLGYDIKGNLLESKAKGLKGDLEHITNTYSFSNKILTSNIKVAIPDGKTLDADIENTYYEENDKVKNVKTTINYNGQQESSIINYSYDEFGRLANVKRPLSGSKNASISYDYDLHGWLSHIGTTTFQEKLYYAENPYGAAAYNGNISSLQWNDNFSDNNRGYTFTYDKMNRMTEAVYGEQNFTNNVSRFNESVHYNSNSSADRIIRNGLKQNGSYGAIDDLALSYTGAQLSSVDENADNVLYEGAFHFNGSKGSSSTFLYNGNGALICDASKGITHIDYDNNNNPIRIQFADGNVTRYVYSPSGVKLRTIHYTAVPNITVPIGTTHALSNAEIQYVDSTDYLLSGHLIVENGKIDKYMFDGGYCQFNNTELCKPNFFNRNIIPSYITFYYFTSDHLGNIREVIDNKGQVLESTNYYPFGTPFAHEDTGIQPFKYNGKELDKVHGLNTYDYGARQYNSVVLVWNKVDPLCELFQDVSPFTYCHDNPINHIDINGLFDSQEEAIDYANSHSVGISNVHYASDKNEWYVAFGPDDVGYSNGGTLERRFHEKVSESRWWSTIDNKNTDLSTGLGFAGWGMAKPLERSNAYAFRELTTGRYINSAKPTFRFRNVDIDFNLRGANKIASGIKYLGGASAALSAIIIGIEIYEHQKKLVGEGGLDLIMTGVGFIPTYGWAISSAYFLGKRALEDKRLRFLKQIIYKYNK</sequence>
<proteinExistence type="predicted"/>
<comment type="caution">
    <text evidence="4">The sequence shown here is derived from an EMBL/GenBank/DDBJ whole genome shotgun (WGS) entry which is preliminary data.</text>
</comment>
<dbReference type="Pfam" id="PF20041">
    <property type="entry name" value="DUF6443"/>
    <property type="match status" value="1"/>
</dbReference>
<dbReference type="InterPro" id="IPR022385">
    <property type="entry name" value="Rhs_assc_core"/>
</dbReference>
<evidence type="ECO:0000256" key="1">
    <source>
        <dbReference type="SAM" id="Phobius"/>
    </source>
</evidence>
<name>A0AA37MM65_SEGBR</name>
<feature type="signal peptide" evidence="2">
    <location>
        <begin position="1"/>
        <end position="22"/>
    </location>
</feature>
<dbReference type="NCBIfam" id="TIGR03696">
    <property type="entry name" value="Rhs_assc_core"/>
    <property type="match status" value="1"/>
</dbReference>
<evidence type="ECO:0000256" key="2">
    <source>
        <dbReference type="SAM" id="SignalP"/>
    </source>
</evidence>
<dbReference type="AlphaFoldDB" id="A0AA37MM65"/>
<dbReference type="PANTHER" id="PTHR32305">
    <property type="match status" value="1"/>
</dbReference>
<evidence type="ECO:0000259" key="3">
    <source>
        <dbReference type="Pfam" id="PF20041"/>
    </source>
</evidence>
<dbReference type="InterPro" id="IPR045619">
    <property type="entry name" value="DUF6443"/>
</dbReference>
<organism evidence="4 5">
    <name type="scientific">Segatella bryantii</name>
    <name type="common">Prevotella bryantii</name>
    <dbReference type="NCBI Taxonomy" id="77095"/>
    <lineage>
        <taxon>Bacteria</taxon>
        <taxon>Pseudomonadati</taxon>
        <taxon>Bacteroidota</taxon>
        <taxon>Bacteroidia</taxon>
        <taxon>Bacteroidales</taxon>
        <taxon>Prevotellaceae</taxon>
        <taxon>Segatella</taxon>
    </lineage>
</organism>
<protein>
    <recommendedName>
        <fullName evidence="3">DUF6443 domain-containing protein</fullName>
    </recommendedName>
</protein>
<feature type="transmembrane region" description="Helical" evidence="1">
    <location>
        <begin position="1072"/>
        <end position="1095"/>
    </location>
</feature>
<keyword evidence="1" id="KW-0812">Transmembrane</keyword>
<accession>A0AA37MM65</accession>
<dbReference type="RefSeq" id="WP_006281139.1">
    <property type="nucleotide sequence ID" value="NZ_BPTR01000001.1"/>
</dbReference>
<feature type="domain" description="DUF6443" evidence="3">
    <location>
        <begin position="49"/>
        <end position="160"/>
    </location>
</feature>
<dbReference type="EMBL" id="BPTR01000001">
    <property type="protein sequence ID" value="GJG28509.1"/>
    <property type="molecule type" value="Genomic_DNA"/>
</dbReference>
<keyword evidence="1" id="KW-1133">Transmembrane helix</keyword>
<dbReference type="InterPro" id="IPR050708">
    <property type="entry name" value="T6SS_VgrG/RHS"/>
</dbReference>
<keyword evidence="2" id="KW-0732">Signal</keyword>
<dbReference type="PANTHER" id="PTHR32305:SF15">
    <property type="entry name" value="PROTEIN RHSA-RELATED"/>
    <property type="match status" value="1"/>
</dbReference>
<reference evidence="4" key="1">
    <citation type="submission" date="2021-08" db="EMBL/GenBank/DDBJ databases">
        <title>Prevotella lacticifex sp. nov., isolated from rumen of cow.</title>
        <authorList>
            <person name="Shinkai T."/>
            <person name="Ikeyama N."/>
            <person name="Kumagai M."/>
            <person name="Ohmori H."/>
            <person name="Sakamoto M."/>
            <person name="Ohkuma M."/>
            <person name="Mitsumori M."/>
        </authorList>
    </citation>
    <scope>NUCLEOTIDE SEQUENCE</scope>
    <source>
        <strain evidence="4">DSM 11371</strain>
    </source>
</reference>
<evidence type="ECO:0000313" key="5">
    <source>
        <dbReference type="Proteomes" id="UP000887043"/>
    </source>
</evidence>
<gene>
    <name evidence="4" type="ORF">PRRU23_22090</name>
</gene>
<feature type="chain" id="PRO_5041421892" description="DUF6443 domain-containing protein" evidence="2">
    <location>
        <begin position="23"/>
        <end position="1117"/>
    </location>
</feature>